<evidence type="ECO:0000313" key="1">
    <source>
        <dbReference type="EMBL" id="AYV80220.1"/>
    </source>
</evidence>
<organism evidence="1">
    <name type="scientific">Gaeavirus sp</name>
    <dbReference type="NCBI Taxonomy" id="2487767"/>
    <lineage>
        <taxon>Viruses</taxon>
        <taxon>Varidnaviria</taxon>
        <taxon>Bamfordvirae</taxon>
        <taxon>Nucleocytoviricota</taxon>
        <taxon>Megaviricetes</taxon>
        <taxon>Imitervirales</taxon>
        <taxon>Mimiviridae</taxon>
        <taxon>Klosneuvirinae</taxon>
    </lineage>
</organism>
<accession>A0A3G4ZZC8</accession>
<sequence>MKIIGFSGKIGVGKNYIGEKIFGKKLYDLGYTIHTISFADQLKYELGSKYKHGDLDIVKLDETYDGLFESLRLVMCNITQTLFASRSERA</sequence>
<proteinExistence type="predicted"/>
<name>A0A3G4ZZC8_9VIRU</name>
<protein>
    <submittedName>
        <fullName evidence="1">Uncharacterized protein</fullName>
    </submittedName>
</protein>
<reference evidence="1" key="1">
    <citation type="submission" date="2018-10" db="EMBL/GenBank/DDBJ databases">
        <title>Hidden diversity of soil giant viruses.</title>
        <authorList>
            <person name="Schulz F."/>
            <person name="Alteio L."/>
            <person name="Goudeau D."/>
            <person name="Ryan E.M."/>
            <person name="Malmstrom R.R."/>
            <person name="Blanchard J."/>
            <person name="Woyke T."/>
        </authorList>
    </citation>
    <scope>NUCLEOTIDE SEQUENCE</scope>
    <source>
        <strain evidence="1">GAV1</strain>
    </source>
</reference>
<gene>
    <name evidence="1" type="ORF">Gaeavirus17_6</name>
</gene>
<dbReference type="InterPro" id="IPR027417">
    <property type="entry name" value="P-loop_NTPase"/>
</dbReference>
<dbReference type="Gene3D" id="3.40.50.300">
    <property type="entry name" value="P-loop containing nucleotide triphosphate hydrolases"/>
    <property type="match status" value="1"/>
</dbReference>
<dbReference type="EMBL" id="MK072215">
    <property type="protein sequence ID" value="AYV80220.1"/>
    <property type="molecule type" value="Genomic_DNA"/>
</dbReference>